<dbReference type="Gene3D" id="3.30.479.20">
    <property type="entry name" value="Elongation factor Ts, dimerisation domain"/>
    <property type="match status" value="1"/>
</dbReference>
<dbReference type="GO" id="GO:0005737">
    <property type="term" value="C:cytoplasm"/>
    <property type="evidence" value="ECO:0007669"/>
    <property type="project" value="UniProtKB-SubCell"/>
</dbReference>
<dbReference type="HAMAP" id="MF_00050">
    <property type="entry name" value="EF_Ts"/>
    <property type="match status" value="1"/>
</dbReference>
<comment type="similarity">
    <text evidence="1 5">Belongs to the EF-Ts family.</text>
</comment>
<dbReference type="PANTHER" id="PTHR11741:SF0">
    <property type="entry name" value="ELONGATION FACTOR TS, MITOCHONDRIAL"/>
    <property type="match status" value="1"/>
</dbReference>
<keyword evidence="5" id="KW-0963">Cytoplasm</keyword>
<dbReference type="InterPro" id="IPR036402">
    <property type="entry name" value="EF-Ts_dimer_sf"/>
</dbReference>
<dbReference type="SUPFAM" id="SSF46934">
    <property type="entry name" value="UBA-like"/>
    <property type="match status" value="1"/>
</dbReference>
<comment type="subcellular location">
    <subcellularLocation>
        <location evidence="5">Cytoplasm</location>
    </subcellularLocation>
</comment>
<keyword evidence="4 5" id="KW-0648">Protein biosynthesis</keyword>
<dbReference type="CDD" id="cd14275">
    <property type="entry name" value="UBA_EF-Ts"/>
    <property type="match status" value="1"/>
</dbReference>
<sequence>MQIRILSPTQSSEMTIQHLRLISLLRMLLKRMPCQTWYLLQTRFLCQVRFYQNPNNMAVDFEKLKVLREKSGVSFAMCKKALIESDNDIEKAKVLLIKWGAEKMTEKSGRTTSQGGIFSYVHHNKKIASFVEILCETDFVSGNPEFQKTGAEFAMQLASMPATTVDEFMNQEYVRDPKKKIGDLFKEMAIKFGENIKISRILRWSLGE</sequence>
<dbReference type="Proteomes" id="UP000230108">
    <property type="component" value="Unassembled WGS sequence"/>
</dbReference>
<protein>
    <recommendedName>
        <fullName evidence="2 5">Elongation factor Ts</fullName>
        <shortName evidence="5">EF-Ts</shortName>
    </recommendedName>
</protein>
<evidence type="ECO:0000256" key="3">
    <source>
        <dbReference type="ARBA" id="ARBA00022768"/>
    </source>
</evidence>
<feature type="domain" description="Translation elongation factor EFTs/EF1B dimerisation" evidence="6">
    <location>
        <begin position="129"/>
        <end position="203"/>
    </location>
</feature>
<evidence type="ECO:0000259" key="6">
    <source>
        <dbReference type="Pfam" id="PF00889"/>
    </source>
</evidence>
<proteinExistence type="inferred from homology"/>
<evidence type="ECO:0000313" key="7">
    <source>
        <dbReference type="EMBL" id="PIY69051.1"/>
    </source>
</evidence>
<dbReference type="AlphaFoldDB" id="A0A2M7QCV8"/>
<dbReference type="GO" id="GO:0003746">
    <property type="term" value="F:translation elongation factor activity"/>
    <property type="evidence" value="ECO:0007669"/>
    <property type="project" value="UniProtKB-UniRule"/>
</dbReference>
<dbReference type="InterPro" id="IPR001816">
    <property type="entry name" value="Transl_elong_EFTs/EF1B"/>
</dbReference>
<evidence type="ECO:0000256" key="1">
    <source>
        <dbReference type="ARBA" id="ARBA00005532"/>
    </source>
</evidence>
<comment type="function">
    <text evidence="5">Associates with the EF-Tu.GDP complex and induces the exchange of GDP to GTP. It remains bound to the aminoacyl-tRNA.EF-Tu.GTP complex up to the GTP hydrolysis stage on the ribosome.</text>
</comment>
<dbReference type="Gene3D" id="1.10.8.10">
    <property type="entry name" value="DNA helicase RuvA subunit, C-terminal domain"/>
    <property type="match status" value="1"/>
</dbReference>
<accession>A0A2M7QCV8</accession>
<evidence type="ECO:0000256" key="4">
    <source>
        <dbReference type="ARBA" id="ARBA00022917"/>
    </source>
</evidence>
<feature type="region of interest" description="Involved in Mg(2+) ion dislocation from EF-Tu" evidence="5">
    <location>
        <begin position="137"/>
        <end position="140"/>
    </location>
</feature>
<evidence type="ECO:0000313" key="8">
    <source>
        <dbReference type="Proteomes" id="UP000230108"/>
    </source>
</evidence>
<evidence type="ECO:0000256" key="5">
    <source>
        <dbReference type="HAMAP-Rule" id="MF_00050"/>
    </source>
</evidence>
<name>A0A2M7QCV8_9BACT</name>
<gene>
    <name evidence="5" type="primary">tsf</name>
    <name evidence="7" type="ORF">COY90_02750</name>
</gene>
<evidence type="ECO:0000256" key="2">
    <source>
        <dbReference type="ARBA" id="ARBA00016956"/>
    </source>
</evidence>
<dbReference type="InterPro" id="IPR014039">
    <property type="entry name" value="Transl_elong_EFTs/EF1B_dimer"/>
</dbReference>
<dbReference type="SUPFAM" id="SSF54713">
    <property type="entry name" value="Elongation factor Ts (EF-Ts), dimerisation domain"/>
    <property type="match status" value="1"/>
</dbReference>
<dbReference type="Pfam" id="PF00889">
    <property type="entry name" value="EF_TS"/>
    <property type="match status" value="1"/>
</dbReference>
<dbReference type="EMBL" id="PFLF01000055">
    <property type="protein sequence ID" value="PIY69051.1"/>
    <property type="molecule type" value="Genomic_DNA"/>
</dbReference>
<organism evidence="7 8">
    <name type="scientific">Candidatus Roizmanbacteria bacterium CG_4_10_14_0_8_um_filter_39_9</name>
    <dbReference type="NCBI Taxonomy" id="1974829"/>
    <lineage>
        <taxon>Bacteria</taxon>
        <taxon>Candidatus Roizmaniibacteriota</taxon>
    </lineage>
</organism>
<comment type="caution">
    <text evidence="7">The sequence shown here is derived from an EMBL/GenBank/DDBJ whole genome shotgun (WGS) entry which is preliminary data.</text>
</comment>
<dbReference type="PANTHER" id="PTHR11741">
    <property type="entry name" value="ELONGATION FACTOR TS"/>
    <property type="match status" value="1"/>
</dbReference>
<dbReference type="InterPro" id="IPR009060">
    <property type="entry name" value="UBA-like_sf"/>
</dbReference>
<reference evidence="8" key="1">
    <citation type="submission" date="2017-09" db="EMBL/GenBank/DDBJ databases">
        <title>Depth-based differentiation of microbial function through sediment-hosted aquifers and enrichment of novel symbionts in the deep terrestrial subsurface.</title>
        <authorList>
            <person name="Probst A.J."/>
            <person name="Ladd B."/>
            <person name="Jarett J.K."/>
            <person name="Geller-Mcgrath D.E."/>
            <person name="Sieber C.M.K."/>
            <person name="Emerson J.B."/>
            <person name="Anantharaman K."/>
            <person name="Thomas B.C."/>
            <person name="Malmstrom R."/>
            <person name="Stieglmeier M."/>
            <person name="Klingl A."/>
            <person name="Woyke T."/>
            <person name="Ryan C.M."/>
            <person name="Banfield J.F."/>
        </authorList>
    </citation>
    <scope>NUCLEOTIDE SEQUENCE [LARGE SCALE GENOMIC DNA]</scope>
</reference>
<keyword evidence="3 5" id="KW-0251">Elongation factor</keyword>